<evidence type="ECO:0000256" key="20">
    <source>
        <dbReference type="ARBA" id="ARBA00022967"/>
    </source>
</evidence>
<dbReference type="AlphaFoldDB" id="A0A2B4SCF7"/>
<keyword evidence="15" id="KW-0547">Nucleotide-binding</keyword>
<evidence type="ECO:0000313" key="44">
    <source>
        <dbReference type="Proteomes" id="UP000225706"/>
    </source>
</evidence>
<evidence type="ECO:0000256" key="14">
    <source>
        <dbReference type="ARBA" id="ARBA00022692"/>
    </source>
</evidence>
<evidence type="ECO:0000256" key="1">
    <source>
        <dbReference type="ARBA" id="ARBA00004146"/>
    </source>
</evidence>
<dbReference type="GO" id="GO:0032585">
    <property type="term" value="C:multivesicular body membrane"/>
    <property type="evidence" value="ECO:0007669"/>
    <property type="project" value="UniProtKB-SubCell"/>
</dbReference>
<dbReference type="Gene3D" id="3.40.50.300">
    <property type="entry name" value="P-loop containing nucleotide triphosphate hydrolases"/>
    <property type="match status" value="2"/>
</dbReference>
<evidence type="ECO:0000256" key="22">
    <source>
        <dbReference type="ARBA" id="ARBA00023034"/>
    </source>
</evidence>
<keyword evidence="14 40" id="KW-0812">Transmembrane</keyword>
<keyword evidence="21 40" id="KW-1133">Transmembrane helix</keyword>
<dbReference type="EC" id="7.6.2.5" evidence="28"/>
<comment type="catalytic activity">
    <reaction evidence="38">
        <text>coproporphyrin I(in) + ATP + H2O = coproporphyrin I(out) + ADP + phosphate + H(+)</text>
        <dbReference type="Rhea" id="RHEA:66768"/>
        <dbReference type="ChEBI" id="CHEBI:15377"/>
        <dbReference type="ChEBI" id="CHEBI:15378"/>
        <dbReference type="ChEBI" id="CHEBI:30616"/>
        <dbReference type="ChEBI" id="CHEBI:43474"/>
        <dbReference type="ChEBI" id="CHEBI:167478"/>
        <dbReference type="ChEBI" id="CHEBI:456216"/>
    </reaction>
    <physiologicalReaction direction="left-to-right" evidence="38">
        <dbReference type="Rhea" id="RHEA:66769"/>
    </physiologicalReaction>
</comment>
<keyword evidence="17" id="KW-0496">Mitochondrion</keyword>
<comment type="similarity">
    <text evidence="27">Belongs to the ABC transporter superfamily. ABCB family. Heavy Metal importer (TC 3.A.1.210) subfamily.</text>
</comment>
<evidence type="ECO:0000256" key="25">
    <source>
        <dbReference type="ARBA" id="ARBA00023228"/>
    </source>
</evidence>
<evidence type="ECO:0000256" key="36">
    <source>
        <dbReference type="ARBA" id="ARBA00048510"/>
    </source>
</evidence>
<evidence type="ECO:0000256" key="7">
    <source>
        <dbReference type="ARBA" id="ARBA00004550"/>
    </source>
</evidence>
<gene>
    <name evidence="43" type="primary">abcb6</name>
    <name evidence="43" type="ORF">AWC38_SpisGene7710</name>
</gene>
<dbReference type="InterPro" id="IPR003439">
    <property type="entry name" value="ABC_transporter-like_ATP-bd"/>
</dbReference>
<dbReference type="Pfam" id="PF00664">
    <property type="entry name" value="ABC_membrane"/>
    <property type="match status" value="1"/>
</dbReference>
<feature type="domain" description="ABC transmembrane type-1" evidence="42">
    <location>
        <begin position="298"/>
        <end position="590"/>
    </location>
</feature>
<dbReference type="GO" id="GO:0016887">
    <property type="term" value="F:ATP hydrolysis activity"/>
    <property type="evidence" value="ECO:0007669"/>
    <property type="project" value="InterPro"/>
</dbReference>
<dbReference type="GO" id="GO:0016706">
    <property type="term" value="F:2-oxoglutarate-dependent dioxygenase activity"/>
    <property type="evidence" value="ECO:0007669"/>
    <property type="project" value="InterPro"/>
</dbReference>
<comment type="catalytic activity">
    <reaction evidence="32">
        <text>coproporphyrinogen III(in) + ATP + H2O = coproporphyrinogen III(out) + ADP + phosphate + H(+)</text>
        <dbReference type="Rhea" id="RHEA:66680"/>
        <dbReference type="ChEBI" id="CHEBI:15377"/>
        <dbReference type="ChEBI" id="CHEBI:15378"/>
        <dbReference type="ChEBI" id="CHEBI:30616"/>
        <dbReference type="ChEBI" id="CHEBI:43474"/>
        <dbReference type="ChEBI" id="CHEBI:57309"/>
        <dbReference type="ChEBI" id="CHEBI:456216"/>
    </reaction>
    <physiologicalReaction direction="left-to-right" evidence="32">
        <dbReference type="Rhea" id="RHEA:66681"/>
    </physiologicalReaction>
</comment>
<keyword evidence="22" id="KW-0333">Golgi apparatus</keyword>
<keyword evidence="12" id="KW-1003">Cell membrane</keyword>
<dbReference type="Gene3D" id="1.20.1560.10">
    <property type="entry name" value="ABC transporter type 1, transmembrane domain"/>
    <property type="match status" value="1"/>
</dbReference>
<dbReference type="InterPro" id="IPR003593">
    <property type="entry name" value="AAA+_ATPase"/>
</dbReference>
<keyword evidence="11" id="KW-0813">Transport</keyword>
<keyword evidence="18" id="KW-0256">Endoplasmic reticulum</keyword>
<evidence type="ECO:0000256" key="30">
    <source>
        <dbReference type="ARBA" id="ARBA00031413"/>
    </source>
</evidence>
<evidence type="ECO:0000256" key="37">
    <source>
        <dbReference type="ARBA" id="ARBA00048636"/>
    </source>
</evidence>
<feature type="transmembrane region" description="Helical" evidence="40">
    <location>
        <begin position="187"/>
        <end position="210"/>
    </location>
</feature>
<evidence type="ECO:0000256" key="6">
    <source>
        <dbReference type="ARBA" id="ARBA00004477"/>
    </source>
</evidence>
<keyword evidence="17" id="KW-1000">Mitochondrion outer membrane</keyword>
<dbReference type="SMART" id="SM00382">
    <property type="entry name" value="AAA"/>
    <property type="match status" value="1"/>
</dbReference>
<dbReference type="GO" id="GO:0005789">
    <property type="term" value="C:endoplasmic reticulum membrane"/>
    <property type="evidence" value="ECO:0007669"/>
    <property type="project" value="UniProtKB-SubCell"/>
</dbReference>
<feature type="domain" description="ABC transporter" evidence="41">
    <location>
        <begin position="624"/>
        <end position="841"/>
    </location>
</feature>
<keyword evidence="20" id="KW-1278">Translocase</keyword>
<evidence type="ECO:0000256" key="16">
    <source>
        <dbReference type="ARBA" id="ARBA00022753"/>
    </source>
</evidence>
<evidence type="ECO:0000256" key="28">
    <source>
        <dbReference type="ARBA" id="ARBA00024385"/>
    </source>
</evidence>
<evidence type="ECO:0000256" key="15">
    <source>
        <dbReference type="ARBA" id="ARBA00022741"/>
    </source>
</evidence>
<evidence type="ECO:0000256" key="9">
    <source>
        <dbReference type="ARBA" id="ARBA00004653"/>
    </source>
</evidence>
<comment type="subcellular location">
    <subcellularLocation>
        <location evidence="8">Cell membrane</location>
        <topology evidence="8">Multi-pass membrane protein</topology>
    </subcellularLocation>
    <subcellularLocation>
        <location evidence="1">Early endosome membrane</location>
    </subcellularLocation>
    <subcellularLocation>
        <location evidence="6">Endoplasmic reticulum membrane</location>
        <topology evidence="6">Multi-pass membrane protein</topology>
    </subcellularLocation>
    <subcellularLocation>
        <location evidence="3">Endosome membrane</location>
        <topology evidence="3">Multi-pass membrane protein</topology>
    </subcellularLocation>
    <subcellularLocation>
        <location evidence="2">Endosome</location>
        <location evidence="2">Multivesicular body membrane</location>
    </subcellularLocation>
    <subcellularLocation>
        <location evidence="9">Golgi apparatus membrane</location>
        <topology evidence="9">Multi-pass membrane protein</topology>
    </subcellularLocation>
    <subcellularLocation>
        <location evidence="5">Late endosome membrane</location>
    </subcellularLocation>
    <subcellularLocation>
        <location evidence="10">Lysosome membrane</location>
    </subcellularLocation>
    <subcellularLocation>
        <location evidence="26">Melanosome membrane</location>
    </subcellularLocation>
    <subcellularLocation>
        <location evidence="4">Mitochondrion outer membrane</location>
        <topology evidence="4">Multi-pass membrane protein</topology>
    </subcellularLocation>
    <subcellularLocation>
        <location evidence="7">Secreted</location>
        <location evidence="7">Extracellular exosome</location>
    </subcellularLocation>
</comment>
<dbReference type="InterPro" id="IPR027417">
    <property type="entry name" value="P-loop_NTPase"/>
</dbReference>
<dbReference type="SMR" id="A0A2B4SCF7"/>
<evidence type="ECO:0000256" key="11">
    <source>
        <dbReference type="ARBA" id="ARBA00022448"/>
    </source>
</evidence>
<evidence type="ECO:0000256" key="27">
    <source>
        <dbReference type="ARBA" id="ARBA00024363"/>
    </source>
</evidence>
<evidence type="ECO:0000259" key="42">
    <source>
        <dbReference type="PROSITE" id="PS50929"/>
    </source>
</evidence>
<dbReference type="CDD" id="cd18581">
    <property type="entry name" value="ABC_6TM_ABCB6"/>
    <property type="match status" value="1"/>
</dbReference>
<dbReference type="GO" id="GO:0005765">
    <property type="term" value="C:lysosomal membrane"/>
    <property type="evidence" value="ECO:0007669"/>
    <property type="project" value="UniProtKB-SubCell"/>
</dbReference>
<dbReference type="SUPFAM" id="SSF90123">
    <property type="entry name" value="ABC transporter transmembrane region"/>
    <property type="match status" value="1"/>
</dbReference>
<dbReference type="GO" id="GO:0005576">
    <property type="term" value="C:extracellular region"/>
    <property type="evidence" value="ECO:0007669"/>
    <property type="project" value="UniProtKB-SubCell"/>
</dbReference>
<keyword evidence="24" id="KW-1015">Disulfide bond</keyword>
<evidence type="ECO:0000256" key="21">
    <source>
        <dbReference type="ARBA" id="ARBA00022989"/>
    </source>
</evidence>
<feature type="transmembrane region" description="Helical" evidence="40">
    <location>
        <begin position="154"/>
        <end position="175"/>
    </location>
</feature>
<dbReference type="GO" id="GO:0020037">
    <property type="term" value="F:heme binding"/>
    <property type="evidence" value="ECO:0007669"/>
    <property type="project" value="TreeGrafter"/>
</dbReference>
<dbReference type="GO" id="GO:0005886">
    <property type="term" value="C:plasma membrane"/>
    <property type="evidence" value="ECO:0007669"/>
    <property type="project" value="UniProtKB-SubCell"/>
</dbReference>
<evidence type="ECO:0000256" key="40">
    <source>
        <dbReference type="SAM" id="Phobius"/>
    </source>
</evidence>
<dbReference type="PANTHER" id="PTHR24221:SF654">
    <property type="entry name" value="ATP-BINDING CASSETTE SUB-FAMILY B MEMBER 6"/>
    <property type="match status" value="1"/>
</dbReference>
<keyword evidence="13" id="KW-0964">Secreted</keyword>
<protein>
    <recommendedName>
        <fullName evidence="29">ATP-binding cassette sub-family B member 6</fullName>
        <ecNumber evidence="28">7.6.2.5</ecNumber>
    </recommendedName>
    <alternativeName>
        <fullName evidence="30">ABC-type heme transporter ABCB6</fullName>
    </alternativeName>
</protein>
<reference evidence="44" key="1">
    <citation type="journal article" date="2017" name="bioRxiv">
        <title>Comparative analysis of the genomes of Stylophora pistillata and Acropora digitifera provides evidence for extensive differences between species of corals.</title>
        <authorList>
            <person name="Voolstra C.R."/>
            <person name="Li Y."/>
            <person name="Liew Y.J."/>
            <person name="Baumgarten S."/>
            <person name="Zoccola D."/>
            <person name="Flot J.-F."/>
            <person name="Tambutte S."/>
            <person name="Allemand D."/>
            <person name="Aranda M."/>
        </authorList>
    </citation>
    <scope>NUCLEOTIDE SEQUENCE [LARGE SCALE GENOMIC DNA]</scope>
</reference>
<dbReference type="GO" id="GO:0015439">
    <property type="term" value="F:ABC-type heme transporter activity"/>
    <property type="evidence" value="ECO:0007669"/>
    <property type="project" value="UniProtKB-EC"/>
</dbReference>
<sequence length="865" mass="98660">MAICSFYCDFNETLLSLVSKDTGLPRCIMGTIPPAVLLLLMLLLGLVELFKKGRLQTDNKGRTLLPDLESNSVEEIIRAPRKSCNCKKLCRCYKKHYELNSGSIQAITNPAEFVHGDNRTSFLYTLQQFLHICLVFVPITDLIVKGAIEPQRIQGYIMFMDVAMFLTWILAFIVLRSQSARYFNAHVSRHSVGLLLFWSLAFVVENLSFMSWNNPHWWFQRSTRIKKAEFGLFISRYVLKLFIFLLGLKGPGLYKPLKVPVEEEKKFLEGSTALDRRGESAFKDRDVLVTRWLQFKVVLCFCILGAGRAGNVLVPYMYKIIVNRLTPGEEARITDPWHLILIYVALRFLQGGGTGGIGLLNNIKSFLWIKIQQFTSRTLQVQLFAHLHSLSLNWHLNRKTGEVIRMVDRGANSIYNLLNYLLFTILPTFADIGVAVVYFIVAFNGWFGLLIFITMALYIATTILITEWRTKYRREMNEKDNAAKAKAVDSLLNFETVKYYSGEEYEVERLDMAIQDYQKCEWDTFASLAILNTAQNSVITAGLLAGTLYCAKLVVDGQLGVGDFVLFVTYTLQLYVPLNYFGTYYRMIQQSFIDMENMFDLFQQKRQVLDEPHAPDLRVPSGLIEFRRVNFFYNPEKQILKDVSFTVYPGQTLALVGPSGSGKSTIIRLLYRFYDLESGSISIDGQNIAKITQKSLRKAIGVVPQDTVLFNNDIRFNIRYGRITASETEVEEAAAAADMHDRILTFPNDNLKWNTHVTETIKKAAKRLYFLTQLKRAKTSVISILSEITGVLALQYGVAMRLSTIVNADQILVVREGEIVERGRHEELISEGGAYANMWLQQQKAEEKETHNSNTDSVEEESEPL</sequence>
<organism evidence="43 44">
    <name type="scientific">Stylophora pistillata</name>
    <name type="common">Smooth cauliflower coral</name>
    <dbReference type="NCBI Taxonomy" id="50429"/>
    <lineage>
        <taxon>Eukaryota</taxon>
        <taxon>Metazoa</taxon>
        <taxon>Cnidaria</taxon>
        <taxon>Anthozoa</taxon>
        <taxon>Hexacorallia</taxon>
        <taxon>Scleractinia</taxon>
        <taxon>Astrocoeniina</taxon>
        <taxon>Pocilloporidae</taxon>
        <taxon>Stylophora</taxon>
    </lineage>
</organism>
<dbReference type="InterPro" id="IPR039421">
    <property type="entry name" value="Type_1_exporter"/>
</dbReference>
<dbReference type="InterPro" id="IPR015095">
    <property type="entry name" value="AlkB_hom8_N"/>
</dbReference>
<evidence type="ECO:0000256" key="24">
    <source>
        <dbReference type="ARBA" id="ARBA00023157"/>
    </source>
</evidence>
<dbReference type="Proteomes" id="UP000225706">
    <property type="component" value="Unassembled WGS sequence"/>
</dbReference>
<dbReference type="OrthoDB" id="6500128at2759"/>
<comment type="caution">
    <text evidence="43">The sequence shown here is derived from an EMBL/GenBank/DDBJ whole genome shotgun (WGS) entry which is preliminary data.</text>
</comment>
<dbReference type="PANTHER" id="PTHR24221">
    <property type="entry name" value="ATP-BINDING CASSETTE SUB-FAMILY B"/>
    <property type="match status" value="1"/>
</dbReference>
<evidence type="ECO:0000256" key="34">
    <source>
        <dbReference type="ARBA" id="ARBA00048309"/>
    </source>
</evidence>
<evidence type="ECO:0000256" key="33">
    <source>
        <dbReference type="ARBA" id="ARBA00047789"/>
    </source>
</evidence>
<dbReference type="STRING" id="50429.A0A2B4SCF7"/>
<evidence type="ECO:0000256" key="39">
    <source>
        <dbReference type="SAM" id="MobiDB-lite"/>
    </source>
</evidence>
<dbReference type="GO" id="GO:0005524">
    <property type="term" value="F:ATP binding"/>
    <property type="evidence" value="ECO:0007669"/>
    <property type="project" value="UniProtKB-KW"/>
</dbReference>
<comment type="catalytic activity">
    <reaction evidence="36">
        <text>uroporphyrin III(in) + ATP + H2O = uroporphyrin III(out) + ADP + phosphate + H(+)</text>
        <dbReference type="Rhea" id="RHEA:66776"/>
        <dbReference type="ChEBI" id="CHEBI:15377"/>
        <dbReference type="ChEBI" id="CHEBI:15378"/>
        <dbReference type="ChEBI" id="CHEBI:30616"/>
        <dbReference type="ChEBI" id="CHEBI:43474"/>
        <dbReference type="ChEBI" id="CHEBI:167479"/>
        <dbReference type="ChEBI" id="CHEBI:456216"/>
    </reaction>
    <physiologicalReaction direction="left-to-right" evidence="36">
        <dbReference type="Rhea" id="RHEA:66777"/>
    </physiologicalReaction>
</comment>
<dbReference type="InterPro" id="IPR011527">
    <property type="entry name" value="ABC1_TM_dom"/>
</dbReference>
<dbReference type="Pfam" id="PF00005">
    <property type="entry name" value="ABC_tran"/>
    <property type="match status" value="1"/>
</dbReference>
<dbReference type="GO" id="GO:0005741">
    <property type="term" value="C:mitochondrial outer membrane"/>
    <property type="evidence" value="ECO:0007669"/>
    <property type="project" value="UniProtKB-SubCell"/>
</dbReference>
<evidence type="ECO:0000256" key="17">
    <source>
        <dbReference type="ARBA" id="ARBA00022787"/>
    </source>
</evidence>
<evidence type="ECO:0000256" key="3">
    <source>
        <dbReference type="ARBA" id="ARBA00004337"/>
    </source>
</evidence>
<keyword evidence="19 43" id="KW-0067">ATP-binding</keyword>
<evidence type="ECO:0000256" key="19">
    <source>
        <dbReference type="ARBA" id="ARBA00022840"/>
    </source>
</evidence>
<evidence type="ECO:0000259" key="41">
    <source>
        <dbReference type="PROSITE" id="PS50893"/>
    </source>
</evidence>
<dbReference type="EMBL" id="LSMT01000100">
    <property type="protein sequence ID" value="PFX27551.1"/>
    <property type="molecule type" value="Genomic_DNA"/>
</dbReference>
<evidence type="ECO:0000256" key="38">
    <source>
        <dbReference type="ARBA" id="ARBA00049398"/>
    </source>
</evidence>
<feature type="region of interest" description="Disordered" evidence="39">
    <location>
        <begin position="842"/>
        <end position="865"/>
    </location>
</feature>
<evidence type="ECO:0000256" key="4">
    <source>
        <dbReference type="ARBA" id="ARBA00004374"/>
    </source>
</evidence>
<proteinExistence type="inferred from homology"/>
<comment type="catalytic activity">
    <reaction evidence="34">
        <text>protoporphyrin IX(in) + ATP + H2O = protoporphyrin IX(out) + ADP + phosphate + H(+)</text>
        <dbReference type="Rhea" id="RHEA:61336"/>
        <dbReference type="ChEBI" id="CHEBI:15377"/>
        <dbReference type="ChEBI" id="CHEBI:15378"/>
        <dbReference type="ChEBI" id="CHEBI:30616"/>
        <dbReference type="ChEBI" id="CHEBI:43474"/>
        <dbReference type="ChEBI" id="CHEBI:57306"/>
        <dbReference type="ChEBI" id="CHEBI:456216"/>
    </reaction>
    <physiologicalReaction direction="left-to-right" evidence="34">
        <dbReference type="Rhea" id="RHEA:61337"/>
    </physiologicalReaction>
</comment>
<dbReference type="InterPro" id="IPR036640">
    <property type="entry name" value="ABC1_TM_sf"/>
</dbReference>
<evidence type="ECO:0000256" key="18">
    <source>
        <dbReference type="ARBA" id="ARBA00022824"/>
    </source>
</evidence>
<dbReference type="PROSITE" id="PS50929">
    <property type="entry name" value="ABC_TM1F"/>
    <property type="match status" value="1"/>
</dbReference>
<keyword evidence="16" id="KW-0967">Endosome</keyword>
<evidence type="ECO:0000256" key="32">
    <source>
        <dbReference type="ARBA" id="ARBA00047753"/>
    </source>
</evidence>
<evidence type="ECO:0000256" key="35">
    <source>
        <dbReference type="ARBA" id="ARBA00048455"/>
    </source>
</evidence>
<evidence type="ECO:0000256" key="5">
    <source>
        <dbReference type="ARBA" id="ARBA00004414"/>
    </source>
</evidence>
<comment type="catalytic activity">
    <reaction evidence="37">
        <text>coproporphyrin III(in) + ATP + H2O = coproporphyrin III(out) + ADP + phosphate + H(+)</text>
        <dbReference type="Rhea" id="RHEA:66664"/>
        <dbReference type="ChEBI" id="CHEBI:15377"/>
        <dbReference type="ChEBI" id="CHEBI:15378"/>
        <dbReference type="ChEBI" id="CHEBI:30616"/>
        <dbReference type="ChEBI" id="CHEBI:43474"/>
        <dbReference type="ChEBI" id="CHEBI:131725"/>
        <dbReference type="ChEBI" id="CHEBI:456216"/>
    </reaction>
    <physiologicalReaction direction="left-to-right" evidence="37">
        <dbReference type="Rhea" id="RHEA:66665"/>
    </physiologicalReaction>
</comment>
<dbReference type="GO" id="GO:0031901">
    <property type="term" value="C:early endosome membrane"/>
    <property type="evidence" value="ECO:0007669"/>
    <property type="project" value="UniProtKB-SubCell"/>
</dbReference>
<dbReference type="GO" id="GO:0008168">
    <property type="term" value="F:methyltransferase activity"/>
    <property type="evidence" value="ECO:0007669"/>
    <property type="project" value="InterPro"/>
</dbReference>
<evidence type="ECO:0000256" key="23">
    <source>
        <dbReference type="ARBA" id="ARBA00023136"/>
    </source>
</evidence>
<keyword evidence="23 40" id="KW-0472">Membrane</keyword>
<keyword evidence="25" id="KW-0458">Lysosome</keyword>
<feature type="transmembrane region" description="Helical" evidence="40">
    <location>
        <begin position="417"/>
        <end position="440"/>
    </location>
</feature>
<evidence type="ECO:0000256" key="13">
    <source>
        <dbReference type="ARBA" id="ARBA00022525"/>
    </source>
</evidence>
<evidence type="ECO:0000256" key="12">
    <source>
        <dbReference type="ARBA" id="ARBA00022475"/>
    </source>
</evidence>
<evidence type="ECO:0000256" key="26">
    <source>
        <dbReference type="ARBA" id="ARBA00024320"/>
    </source>
</evidence>
<dbReference type="PROSITE" id="PS50893">
    <property type="entry name" value="ABC_TRANSPORTER_2"/>
    <property type="match status" value="1"/>
</dbReference>
<dbReference type="InterPro" id="IPR032410">
    <property type="entry name" value="ABCB6_N"/>
</dbReference>
<comment type="catalytic activity">
    <reaction evidence="31">
        <text>heme b(in) + ATP + H2O = heme b(out) + ADP + phosphate + H(+)</text>
        <dbReference type="Rhea" id="RHEA:19261"/>
        <dbReference type="ChEBI" id="CHEBI:15377"/>
        <dbReference type="ChEBI" id="CHEBI:15378"/>
        <dbReference type="ChEBI" id="CHEBI:30616"/>
        <dbReference type="ChEBI" id="CHEBI:43474"/>
        <dbReference type="ChEBI" id="CHEBI:60344"/>
        <dbReference type="ChEBI" id="CHEBI:456216"/>
        <dbReference type="EC" id="7.6.2.5"/>
    </reaction>
    <physiologicalReaction direction="left-to-right" evidence="31">
        <dbReference type="Rhea" id="RHEA:19262"/>
    </physiologicalReaction>
</comment>
<comment type="catalytic activity">
    <reaction evidence="35">
        <text>pheophorbide a(in) + ATP + H2O = pheophorbide a(out) + ADP + phosphate + H(+)</text>
        <dbReference type="Rhea" id="RHEA:61360"/>
        <dbReference type="ChEBI" id="CHEBI:15377"/>
        <dbReference type="ChEBI" id="CHEBI:15378"/>
        <dbReference type="ChEBI" id="CHEBI:30616"/>
        <dbReference type="ChEBI" id="CHEBI:43474"/>
        <dbReference type="ChEBI" id="CHEBI:58687"/>
        <dbReference type="ChEBI" id="CHEBI:456216"/>
    </reaction>
    <physiologicalReaction direction="left-to-right" evidence="35">
        <dbReference type="Rhea" id="RHEA:61361"/>
    </physiologicalReaction>
</comment>
<evidence type="ECO:0000256" key="2">
    <source>
        <dbReference type="ARBA" id="ARBA00004333"/>
    </source>
</evidence>
<evidence type="ECO:0000256" key="10">
    <source>
        <dbReference type="ARBA" id="ARBA00004656"/>
    </source>
</evidence>
<feature type="transmembrane region" description="Helical" evidence="40">
    <location>
        <begin position="297"/>
        <end position="318"/>
    </location>
</feature>
<feature type="transmembrane region" description="Helical" evidence="40">
    <location>
        <begin position="446"/>
        <end position="466"/>
    </location>
</feature>
<dbReference type="Pfam" id="PF09004">
    <property type="entry name" value="ALKBH8_N"/>
    <property type="match status" value="1"/>
</dbReference>
<feature type="transmembrane region" description="Helical" evidence="40">
    <location>
        <begin position="28"/>
        <end position="50"/>
    </location>
</feature>
<dbReference type="GO" id="GO:0000139">
    <property type="term" value="C:Golgi membrane"/>
    <property type="evidence" value="ECO:0007669"/>
    <property type="project" value="UniProtKB-SubCell"/>
</dbReference>
<accession>A0A2B4SCF7</accession>
<name>A0A2B4SCF7_STYPI</name>
<evidence type="ECO:0000256" key="29">
    <source>
        <dbReference type="ARBA" id="ARBA00024439"/>
    </source>
</evidence>
<evidence type="ECO:0000256" key="8">
    <source>
        <dbReference type="ARBA" id="ARBA00004651"/>
    </source>
</evidence>
<feature type="transmembrane region" description="Helical" evidence="40">
    <location>
        <begin position="230"/>
        <end position="248"/>
    </location>
</feature>
<dbReference type="Pfam" id="PF16185">
    <property type="entry name" value="MTABC_N"/>
    <property type="match status" value="1"/>
</dbReference>
<keyword evidence="44" id="KW-1185">Reference proteome</keyword>
<evidence type="ECO:0000313" key="43">
    <source>
        <dbReference type="EMBL" id="PFX27551.1"/>
    </source>
</evidence>
<evidence type="ECO:0000256" key="31">
    <source>
        <dbReference type="ARBA" id="ARBA00047649"/>
    </source>
</evidence>
<dbReference type="SUPFAM" id="SSF52540">
    <property type="entry name" value="P-loop containing nucleoside triphosphate hydrolases"/>
    <property type="match status" value="1"/>
</dbReference>
<comment type="catalytic activity">
    <reaction evidence="33">
        <text>uroporphyrin I(in) + ATP + H2O = uroporphyrin I(out) + ADP + phosphate + H(+)</text>
        <dbReference type="Rhea" id="RHEA:66772"/>
        <dbReference type="ChEBI" id="CHEBI:15377"/>
        <dbReference type="ChEBI" id="CHEBI:15378"/>
        <dbReference type="ChEBI" id="CHEBI:30616"/>
        <dbReference type="ChEBI" id="CHEBI:43474"/>
        <dbReference type="ChEBI" id="CHEBI:167480"/>
        <dbReference type="ChEBI" id="CHEBI:456216"/>
    </reaction>
    <physiologicalReaction direction="left-to-right" evidence="33">
        <dbReference type="Rhea" id="RHEA:66773"/>
    </physiologicalReaction>
</comment>